<dbReference type="PANTHER" id="PTHR48022:SF30">
    <property type="entry name" value="MAJOR FACILITATOR SUPERFAMILY (MFS) PROFILE DOMAIN-CONTAINING PROTEIN"/>
    <property type="match status" value="1"/>
</dbReference>
<feature type="transmembrane region" description="Helical" evidence="5">
    <location>
        <begin position="44"/>
        <end position="63"/>
    </location>
</feature>
<proteinExistence type="predicted"/>
<evidence type="ECO:0000256" key="4">
    <source>
        <dbReference type="ARBA" id="ARBA00023136"/>
    </source>
</evidence>
<dbReference type="GO" id="GO:0016020">
    <property type="term" value="C:membrane"/>
    <property type="evidence" value="ECO:0007669"/>
    <property type="project" value="UniProtKB-SubCell"/>
</dbReference>
<dbReference type="STRING" id="35722.A0A0B7MX23"/>
<dbReference type="OrthoDB" id="5290825at2759"/>
<keyword evidence="7" id="KW-1185">Reference proteome</keyword>
<evidence type="ECO:0000313" key="6">
    <source>
        <dbReference type="EMBL" id="CEP09667.1"/>
    </source>
</evidence>
<evidence type="ECO:0008006" key="8">
    <source>
        <dbReference type="Google" id="ProtNLM"/>
    </source>
</evidence>
<name>A0A0B7MX23_9FUNG</name>
<reference evidence="6 7" key="1">
    <citation type="submission" date="2014-09" db="EMBL/GenBank/DDBJ databases">
        <authorList>
            <person name="Ellenberger Sabrina"/>
        </authorList>
    </citation>
    <scope>NUCLEOTIDE SEQUENCE [LARGE SCALE GENOMIC DNA]</scope>
    <source>
        <strain evidence="6 7">CBS 412.66</strain>
    </source>
</reference>
<dbReference type="InterPro" id="IPR050360">
    <property type="entry name" value="MFS_Sugar_Transporters"/>
</dbReference>
<dbReference type="InterPro" id="IPR005828">
    <property type="entry name" value="MFS_sugar_transport-like"/>
</dbReference>
<dbReference type="SUPFAM" id="SSF103473">
    <property type="entry name" value="MFS general substrate transporter"/>
    <property type="match status" value="1"/>
</dbReference>
<sequence length="180" mass="19902">MFQQVDLQGSLSSLANGIDYAGMVIFCIPSMIFVDKVGCVKLMVIESIGMCVCFFIMADLHVVNMSANNPAEHAVVVFIFIFVAFYATTWAPVASIYIAEIFLSKGLALASAILWVYSILVGQAPILMDKITVLLVSLCWLGYLFAPEPRNLSLEEMEVVFHGPLIVANLNYDEYIKAHH</sequence>
<feature type="transmembrane region" description="Helical" evidence="5">
    <location>
        <begin position="106"/>
        <end position="125"/>
    </location>
</feature>
<feature type="transmembrane region" description="Helical" evidence="5">
    <location>
        <begin position="20"/>
        <end position="37"/>
    </location>
</feature>
<dbReference type="Pfam" id="PF00083">
    <property type="entry name" value="Sugar_tr"/>
    <property type="match status" value="1"/>
</dbReference>
<keyword evidence="4 5" id="KW-0472">Membrane</keyword>
<gene>
    <name evidence="6" type="primary">PARPA_03218.1 scaffold 7241</name>
</gene>
<evidence type="ECO:0000256" key="1">
    <source>
        <dbReference type="ARBA" id="ARBA00004141"/>
    </source>
</evidence>
<dbReference type="EMBL" id="LN722188">
    <property type="protein sequence ID" value="CEP09667.1"/>
    <property type="molecule type" value="Genomic_DNA"/>
</dbReference>
<dbReference type="Gene3D" id="1.20.1250.20">
    <property type="entry name" value="MFS general substrate transporter like domains"/>
    <property type="match status" value="1"/>
</dbReference>
<dbReference type="Proteomes" id="UP000054107">
    <property type="component" value="Unassembled WGS sequence"/>
</dbReference>
<comment type="subcellular location">
    <subcellularLocation>
        <location evidence="1">Membrane</location>
        <topology evidence="1">Multi-pass membrane protein</topology>
    </subcellularLocation>
</comment>
<keyword evidence="3 5" id="KW-1133">Transmembrane helix</keyword>
<protein>
    <recommendedName>
        <fullName evidence="8">Major facilitator superfamily (MFS) profile domain-containing protein</fullName>
    </recommendedName>
</protein>
<dbReference type="AlphaFoldDB" id="A0A0B7MX23"/>
<evidence type="ECO:0000256" key="5">
    <source>
        <dbReference type="SAM" id="Phobius"/>
    </source>
</evidence>
<organism evidence="6 7">
    <name type="scientific">Parasitella parasitica</name>
    <dbReference type="NCBI Taxonomy" id="35722"/>
    <lineage>
        <taxon>Eukaryota</taxon>
        <taxon>Fungi</taxon>
        <taxon>Fungi incertae sedis</taxon>
        <taxon>Mucoromycota</taxon>
        <taxon>Mucoromycotina</taxon>
        <taxon>Mucoromycetes</taxon>
        <taxon>Mucorales</taxon>
        <taxon>Mucorineae</taxon>
        <taxon>Mucoraceae</taxon>
        <taxon>Parasitella</taxon>
    </lineage>
</organism>
<keyword evidence="2 5" id="KW-0812">Transmembrane</keyword>
<evidence type="ECO:0000256" key="3">
    <source>
        <dbReference type="ARBA" id="ARBA00022989"/>
    </source>
</evidence>
<dbReference type="GO" id="GO:0005351">
    <property type="term" value="F:carbohydrate:proton symporter activity"/>
    <property type="evidence" value="ECO:0007669"/>
    <property type="project" value="TreeGrafter"/>
</dbReference>
<dbReference type="InterPro" id="IPR036259">
    <property type="entry name" value="MFS_trans_sf"/>
</dbReference>
<evidence type="ECO:0000313" key="7">
    <source>
        <dbReference type="Proteomes" id="UP000054107"/>
    </source>
</evidence>
<accession>A0A0B7MX23</accession>
<feature type="transmembrane region" description="Helical" evidence="5">
    <location>
        <begin position="75"/>
        <end position="99"/>
    </location>
</feature>
<dbReference type="PANTHER" id="PTHR48022">
    <property type="entry name" value="PLASTIDIC GLUCOSE TRANSPORTER 4"/>
    <property type="match status" value="1"/>
</dbReference>
<evidence type="ECO:0000256" key="2">
    <source>
        <dbReference type="ARBA" id="ARBA00022692"/>
    </source>
</evidence>